<proteinExistence type="predicted"/>
<keyword evidence="7" id="KW-1185">Reference proteome</keyword>
<dbReference type="Proteomes" id="UP001646141">
    <property type="component" value="Unassembled WGS sequence"/>
</dbReference>
<comment type="caution">
    <text evidence="6">The sequence shown here is derived from an EMBL/GenBank/DDBJ whole genome shotgun (WGS) entry which is preliminary data.</text>
</comment>
<dbReference type="SMART" id="SM00421">
    <property type="entry name" value="HTH_LUXR"/>
    <property type="match status" value="1"/>
</dbReference>
<dbReference type="SUPFAM" id="SSF46894">
    <property type="entry name" value="C-terminal effector domain of the bipartite response regulators"/>
    <property type="match status" value="1"/>
</dbReference>
<gene>
    <name evidence="6" type="ORF">D3226_04130</name>
</gene>
<dbReference type="InterPro" id="IPR036388">
    <property type="entry name" value="WH-like_DNA-bd_sf"/>
</dbReference>
<evidence type="ECO:0000259" key="5">
    <source>
        <dbReference type="PROSITE" id="PS50110"/>
    </source>
</evidence>
<feature type="modified residue" description="4-aspartylphosphate" evidence="3">
    <location>
        <position position="67"/>
    </location>
</feature>
<feature type="domain" description="HTH luxR-type" evidence="4">
    <location>
        <begin position="158"/>
        <end position="223"/>
    </location>
</feature>
<dbReference type="Pfam" id="PF00072">
    <property type="entry name" value="Response_reg"/>
    <property type="match status" value="1"/>
</dbReference>
<dbReference type="PROSITE" id="PS50110">
    <property type="entry name" value="RESPONSE_REGULATORY"/>
    <property type="match status" value="1"/>
</dbReference>
<dbReference type="InterPro" id="IPR058245">
    <property type="entry name" value="NreC/VraR/RcsB-like_REC"/>
</dbReference>
<dbReference type="Gene3D" id="3.40.50.2300">
    <property type="match status" value="1"/>
</dbReference>
<evidence type="ECO:0000313" key="6">
    <source>
        <dbReference type="EMBL" id="MBL3689149.1"/>
    </source>
</evidence>
<reference evidence="6 7" key="1">
    <citation type="submission" date="2018-09" db="EMBL/GenBank/DDBJ databases">
        <title>Comparative genomics of Leucobacter spp.</title>
        <authorList>
            <person name="Reis A.C."/>
            <person name="Kolvenbach B.A."/>
            <person name="Corvini P.F.X."/>
            <person name="Nunes O.C."/>
        </authorList>
    </citation>
    <scope>NUCLEOTIDE SEQUENCE [LARGE SCALE GENOMIC DNA]</scope>
    <source>
        <strain evidence="6 7">L-1</strain>
    </source>
</reference>
<dbReference type="InterPro" id="IPR011006">
    <property type="entry name" value="CheY-like_superfamily"/>
</dbReference>
<evidence type="ECO:0000256" key="1">
    <source>
        <dbReference type="ARBA" id="ARBA00022553"/>
    </source>
</evidence>
<dbReference type="InterPro" id="IPR000792">
    <property type="entry name" value="Tscrpt_reg_LuxR_C"/>
</dbReference>
<sequence>MPVSFPAPAAAPAPLRVLVVDDDPWTTRAVVHALAGDPGLSPLVPVHSGEAAVAAYEEHRPDVVLMDLSMPPGMSGVEATALIRRVNPDACVVVLTTVSPGPGVARALEAGAICALQKTAPPDTLCAAVKLAAEGGAPTLLKRLASDISIAGDTLPDAPIVAPVLTPSEYAILLLVCEGRSYEEIAESQGITVWTAKSHVKRLREKLAAENLAQLVVRALQFRFIGG</sequence>
<accession>A0ABS1SNT3</accession>
<dbReference type="PROSITE" id="PS50043">
    <property type="entry name" value="HTH_LUXR_2"/>
    <property type="match status" value="1"/>
</dbReference>
<dbReference type="CDD" id="cd17535">
    <property type="entry name" value="REC_NarL-like"/>
    <property type="match status" value="1"/>
</dbReference>
<dbReference type="GO" id="GO:0003677">
    <property type="term" value="F:DNA binding"/>
    <property type="evidence" value="ECO:0007669"/>
    <property type="project" value="UniProtKB-KW"/>
</dbReference>
<evidence type="ECO:0000259" key="4">
    <source>
        <dbReference type="PROSITE" id="PS50043"/>
    </source>
</evidence>
<dbReference type="Pfam" id="PF00196">
    <property type="entry name" value="GerE"/>
    <property type="match status" value="1"/>
</dbReference>
<keyword evidence="1 3" id="KW-0597">Phosphoprotein</keyword>
<dbReference type="InterPro" id="IPR001789">
    <property type="entry name" value="Sig_transdc_resp-reg_receiver"/>
</dbReference>
<protein>
    <submittedName>
        <fullName evidence="6">DNA-binding response regulator</fullName>
    </submittedName>
</protein>
<dbReference type="SUPFAM" id="SSF52172">
    <property type="entry name" value="CheY-like"/>
    <property type="match status" value="1"/>
</dbReference>
<evidence type="ECO:0000256" key="3">
    <source>
        <dbReference type="PROSITE-ProRule" id="PRU00169"/>
    </source>
</evidence>
<evidence type="ECO:0000313" key="7">
    <source>
        <dbReference type="Proteomes" id="UP001646141"/>
    </source>
</evidence>
<name>A0ABS1SNT3_9MICO</name>
<dbReference type="EMBL" id="QYAD01000001">
    <property type="protein sequence ID" value="MBL3689149.1"/>
    <property type="molecule type" value="Genomic_DNA"/>
</dbReference>
<dbReference type="InterPro" id="IPR016032">
    <property type="entry name" value="Sig_transdc_resp-reg_C-effctor"/>
</dbReference>
<feature type="domain" description="Response regulatory" evidence="5">
    <location>
        <begin position="16"/>
        <end position="133"/>
    </location>
</feature>
<dbReference type="PANTHER" id="PTHR43214:SF43">
    <property type="entry name" value="TWO-COMPONENT RESPONSE REGULATOR"/>
    <property type="match status" value="1"/>
</dbReference>
<keyword evidence="2 6" id="KW-0238">DNA-binding</keyword>
<dbReference type="PRINTS" id="PR00038">
    <property type="entry name" value="HTHLUXR"/>
</dbReference>
<dbReference type="PANTHER" id="PTHR43214">
    <property type="entry name" value="TWO-COMPONENT RESPONSE REGULATOR"/>
    <property type="match status" value="1"/>
</dbReference>
<evidence type="ECO:0000256" key="2">
    <source>
        <dbReference type="ARBA" id="ARBA00023125"/>
    </source>
</evidence>
<dbReference type="InterPro" id="IPR039420">
    <property type="entry name" value="WalR-like"/>
</dbReference>
<dbReference type="CDD" id="cd06170">
    <property type="entry name" value="LuxR_C_like"/>
    <property type="match status" value="1"/>
</dbReference>
<organism evidence="6 7">
    <name type="scientific">Leucobacter chromiireducens subsp. chromiireducens</name>
    <dbReference type="NCBI Taxonomy" id="660067"/>
    <lineage>
        <taxon>Bacteria</taxon>
        <taxon>Bacillati</taxon>
        <taxon>Actinomycetota</taxon>
        <taxon>Actinomycetes</taxon>
        <taxon>Micrococcales</taxon>
        <taxon>Microbacteriaceae</taxon>
        <taxon>Leucobacter</taxon>
    </lineage>
</organism>
<dbReference type="Gene3D" id="1.10.10.10">
    <property type="entry name" value="Winged helix-like DNA-binding domain superfamily/Winged helix DNA-binding domain"/>
    <property type="match status" value="1"/>
</dbReference>
<dbReference type="SMART" id="SM00448">
    <property type="entry name" value="REC"/>
    <property type="match status" value="1"/>
</dbReference>